<name>A0A9J6RLM7_9GAMM</name>
<gene>
    <name evidence="1" type="ORF">O0V09_08445</name>
</gene>
<dbReference type="NCBIfam" id="TIGR02450">
    <property type="entry name" value="TIGR02450 family Trp-rich protein"/>
    <property type="match status" value="1"/>
</dbReference>
<dbReference type="AlphaFoldDB" id="A0A9J6RLM7"/>
<dbReference type="EMBL" id="JAPTGG010000006">
    <property type="protein sequence ID" value="MCZ0865225.1"/>
    <property type="molecule type" value="Genomic_DNA"/>
</dbReference>
<protein>
    <submittedName>
        <fullName evidence="1">TIGR02450 family Trp-rich protein</fullName>
    </submittedName>
</protein>
<evidence type="ECO:0000313" key="2">
    <source>
        <dbReference type="Proteomes" id="UP001069090"/>
    </source>
</evidence>
<reference evidence="1 2" key="1">
    <citation type="submission" date="2022-12" db="EMBL/GenBank/DDBJ databases">
        <title>Dasania phycosphaerae sp. nov., isolated from particulate material of the south coast of Korea.</title>
        <authorList>
            <person name="Jiang Y."/>
        </authorList>
    </citation>
    <scope>NUCLEOTIDE SEQUENCE [LARGE SCALE GENOMIC DNA]</scope>
    <source>
        <strain evidence="1 2">GY-19</strain>
    </source>
</reference>
<dbReference type="Proteomes" id="UP001069090">
    <property type="component" value="Unassembled WGS sequence"/>
</dbReference>
<dbReference type="Pfam" id="PF09493">
    <property type="entry name" value="DUF2389"/>
    <property type="match status" value="1"/>
</dbReference>
<keyword evidence="2" id="KW-1185">Reference proteome</keyword>
<organism evidence="1 2">
    <name type="scientific">Dasania phycosphaerae</name>
    <dbReference type="NCBI Taxonomy" id="2950436"/>
    <lineage>
        <taxon>Bacteria</taxon>
        <taxon>Pseudomonadati</taxon>
        <taxon>Pseudomonadota</taxon>
        <taxon>Gammaproteobacteria</taxon>
        <taxon>Cellvibrionales</taxon>
        <taxon>Spongiibacteraceae</taxon>
        <taxon>Dasania</taxon>
    </lineage>
</organism>
<dbReference type="RefSeq" id="WP_258331374.1">
    <property type="nucleotide sequence ID" value="NZ_JAPTGG010000006.1"/>
</dbReference>
<evidence type="ECO:0000313" key="1">
    <source>
        <dbReference type="EMBL" id="MCZ0865225.1"/>
    </source>
</evidence>
<sequence length="71" mass="8382">MNTINPKKLLNSKWTAVTPKNQEKHFIVTKVEYDEDGIVILCLIESVMSKQPYPINWQDLKNDNVWLHGWQ</sequence>
<dbReference type="InterPro" id="IPR012663">
    <property type="entry name" value="CHP02450_Tryp"/>
</dbReference>
<accession>A0A9J6RLM7</accession>
<comment type="caution">
    <text evidence="1">The sequence shown here is derived from an EMBL/GenBank/DDBJ whole genome shotgun (WGS) entry which is preliminary data.</text>
</comment>
<proteinExistence type="predicted"/>